<sequence length="258" mass="27805">MFLSINAGRDCVAENREAWLSLLLLGRRVEACGFCDGCVRRAVQAGVLWPAAAPVGRAAGAGLPFLTRRLGALRGRALRGRLAGALGLGWAAQFITGMPVLVTGLAVAFVGICTLPLKNQAARPARASIARPWPSRCPSVLRDLVTEHQVTLRGEDIAPGGCRDAVAGLCGLRFVVGGYVLRDAGGDAWMSSSDSMWRVRPRQRGKSCREIDDNNDTMLAQDPAQVCQGSEIYSRWTISLFAANFRQFEPHGQFDAPR</sequence>
<dbReference type="EMBL" id="CAUWAG010000013">
    <property type="protein sequence ID" value="CAJ2509865.1"/>
    <property type="molecule type" value="Genomic_DNA"/>
</dbReference>
<evidence type="ECO:0000313" key="3">
    <source>
        <dbReference type="Proteomes" id="UP001295740"/>
    </source>
</evidence>
<keyword evidence="3" id="KW-1185">Reference proteome</keyword>
<dbReference type="AlphaFoldDB" id="A0AAI8VL60"/>
<keyword evidence="1" id="KW-1133">Transmembrane helix</keyword>
<protein>
    <submittedName>
        <fullName evidence="2">Uu.00g057650.m01.CDS01</fullName>
    </submittedName>
</protein>
<dbReference type="Proteomes" id="UP001295740">
    <property type="component" value="Unassembled WGS sequence"/>
</dbReference>
<keyword evidence="1" id="KW-0472">Membrane</keyword>
<gene>
    <name evidence="2" type="ORF">KHLLAP_LOCUS10333</name>
</gene>
<evidence type="ECO:0000313" key="2">
    <source>
        <dbReference type="EMBL" id="CAJ2509865.1"/>
    </source>
</evidence>
<reference evidence="2" key="1">
    <citation type="submission" date="2023-10" db="EMBL/GenBank/DDBJ databases">
        <authorList>
            <person name="Hackl T."/>
        </authorList>
    </citation>
    <scope>NUCLEOTIDE SEQUENCE</scope>
</reference>
<name>A0AAI8VL60_9PEZI</name>
<keyword evidence="1" id="KW-0812">Transmembrane</keyword>
<accession>A0AAI8VL60</accession>
<proteinExistence type="predicted"/>
<evidence type="ECO:0000256" key="1">
    <source>
        <dbReference type="SAM" id="Phobius"/>
    </source>
</evidence>
<comment type="caution">
    <text evidence="2">The sequence shown here is derived from an EMBL/GenBank/DDBJ whole genome shotgun (WGS) entry which is preliminary data.</text>
</comment>
<organism evidence="2 3">
    <name type="scientific">Anthostomella pinea</name>
    <dbReference type="NCBI Taxonomy" id="933095"/>
    <lineage>
        <taxon>Eukaryota</taxon>
        <taxon>Fungi</taxon>
        <taxon>Dikarya</taxon>
        <taxon>Ascomycota</taxon>
        <taxon>Pezizomycotina</taxon>
        <taxon>Sordariomycetes</taxon>
        <taxon>Xylariomycetidae</taxon>
        <taxon>Xylariales</taxon>
        <taxon>Xylariaceae</taxon>
        <taxon>Anthostomella</taxon>
    </lineage>
</organism>
<feature type="transmembrane region" description="Helical" evidence="1">
    <location>
        <begin position="101"/>
        <end position="117"/>
    </location>
</feature>